<evidence type="ECO:0000313" key="2">
    <source>
        <dbReference type="Proteomes" id="UP001189624"/>
    </source>
</evidence>
<protein>
    <submittedName>
        <fullName evidence="1">Uncharacterized protein</fullName>
    </submittedName>
</protein>
<accession>A0AA86SIP2</accession>
<keyword evidence="2" id="KW-1185">Reference proteome</keyword>
<reference evidence="1" key="1">
    <citation type="submission" date="2023-10" db="EMBL/GenBank/DDBJ databases">
        <authorList>
            <person name="Domelevo Entfellner J.-B."/>
        </authorList>
    </citation>
    <scope>NUCLEOTIDE SEQUENCE</scope>
</reference>
<dbReference type="Gramene" id="rna-AYBTSS11_LOCUS12322">
    <property type="protein sequence ID" value="CAJ1946801.1"/>
    <property type="gene ID" value="gene-AYBTSS11_LOCUS12322"/>
</dbReference>
<dbReference type="EMBL" id="OY731401">
    <property type="protein sequence ID" value="CAJ1946801.1"/>
    <property type="molecule type" value="Genomic_DNA"/>
</dbReference>
<dbReference type="AlphaFoldDB" id="A0AA86SIP2"/>
<proteinExistence type="predicted"/>
<gene>
    <name evidence="1" type="ORF">AYBTSS11_LOCUS12322</name>
</gene>
<organism evidence="1 2">
    <name type="scientific">Sphenostylis stenocarpa</name>
    <dbReference type="NCBI Taxonomy" id="92480"/>
    <lineage>
        <taxon>Eukaryota</taxon>
        <taxon>Viridiplantae</taxon>
        <taxon>Streptophyta</taxon>
        <taxon>Embryophyta</taxon>
        <taxon>Tracheophyta</taxon>
        <taxon>Spermatophyta</taxon>
        <taxon>Magnoliopsida</taxon>
        <taxon>eudicotyledons</taxon>
        <taxon>Gunneridae</taxon>
        <taxon>Pentapetalae</taxon>
        <taxon>rosids</taxon>
        <taxon>fabids</taxon>
        <taxon>Fabales</taxon>
        <taxon>Fabaceae</taxon>
        <taxon>Papilionoideae</taxon>
        <taxon>50 kb inversion clade</taxon>
        <taxon>NPAAA clade</taxon>
        <taxon>indigoferoid/millettioid clade</taxon>
        <taxon>Phaseoleae</taxon>
        <taxon>Sphenostylis</taxon>
    </lineage>
</organism>
<sequence length="51" mass="6070">MADRRSYTYDRLEVVYDPLSCIIPELSAEHKFYLYYPQCNKPIVRAYHPSG</sequence>
<dbReference type="Proteomes" id="UP001189624">
    <property type="component" value="Chromosome 4"/>
</dbReference>
<evidence type="ECO:0000313" key="1">
    <source>
        <dbReference type="EMBL" id="CAJ1946801.1"/>
    </source>
</evidence>
<name>A0AA86SIP2_9FABA</name>